<dbReference type="GO" id="GO:0003924">
    <property type="term" value="F:GTPase activity"/>
    <property type="evidence" value="ECO:0007669"/>
    <property type="project" value="InterPro"/>
</dbReference>
<reference evidence="6" key="1">
    <citation type="journal article" date="2010" name="Nature">
        <title>The Amphimedon queenslandica genome and the evolution of animal complexity.</title>
        <authorList>
            <person name="Srivastava M."/>
            <person name="Simakov O."/>
            <person name="Chapman J."/>
            <person name="Fahey B."/>
            <person name="Gauthier M.E."/>
            <person name="Mitros T."/>
            <person name="Richards G.S."/>
            <person name="Conaco C."/>
            <person name="Dacre M."/>
            <person name="Hellsten U."/>
            <person name="Larroux C."/>
            <person name="Putnam N.H."/>
            <person name="Stanke M."/>
            <person name="Adamska M."/>
            <person name="Darling A."/>
            <person name="Degnan S.M."/>
            <person name="Oakley T.H."/>
            <person name="Plachetzki D.C."/>
            <person name="Zhai Y."/>
            <person name="Adamski M."/>
            <person name="Calcino A."/>
            <person name="Cummins S.F."/>
            <person name="Goodstein D.M."/>
            <person name="Harris C."/>
            <person name="Jackson D.J."/>
            <person name="Leys S.P."/>
            <person name="Shu S."/>
            <person name="Woodcroft B.J."/>
            <person name="Vervoort M."/>
            <person name="Kosik K.S."/>
            <person name="Manning G."/>
            <person name="Degnan B.M."/>
            <person name="Rokhsar D.S."/>
        </authorList>
    </citation>
    <scope>NUCLEOTIDE SEQUENCE [LARGE SCALE GENOMIC DNA]</scope>
</reference>
<reference evidence="5" key="2">
    <citation type="submission" date="2017-05" db="UniProtKB">
        <authorList>
            <consortium name="EnsemblMetazoa"/>
        </authorList>
    </citation>
    <scope>IDENTIFICATION</scope>
</reference>
<dbReference type="PROSITE" id="PS51421">
    <property type="entry name" value="RAS"/>
    <property type="match status" value="1"/>
</dbReference>
<sequence length="228" mass="25104">MEFTALAKLVVIGDSSVGKTCLILRYTQDVFRESFLPTIGVDFKSKIVEEGEKRYKLQLWDTAGQERYDSLRRGFYRGAKGVIVVYDITSIESFDNVTKWIEDITTNAGPTQPLLLVLGNKIDNASARKVPTVSGQQIAKSVGACFGEVSAKTGEGIEEAFQHYVCELVNRIDKDQSRYSDVGLLGHSIDGDHWSRSNESKCCGGHNPGTASNPSSPHKPKVDFDPLI</sequence>
<dbReference type="AlphaFoldDB" id="A0A1X7V8B6"/>
<organism evidence="5">
    <name type="scientific">Amphimedon queenslandica</name>
    <name type="common">Sponge</name>
    <dbReference type="NCBI Taxonomy" id="400682"/>
    <lineage>
        <taxon>Eukaryota</taxon>
        <taxon>Metazoa</taxon>
        <taxon>Porifera</taxon>
        <taxon>Demospongiae</taxon>
        <taxon>Heteroscleromorpha</taxon>
        <taxon>Haplosclerida</taxon>
        <taxon>Niphatidae</taxon>
        <taxon>Amphimedon</taxon>
    </lineage>
</organism>
<evidence type="ECO:0000256" key="4">
    <source>
        <dbReference type="SAM" id="MobiDB-lite"/>
    </source>
</evidence>
<dbReference type="OrthoDB" id="9989112at2759"/>
<dbReference type="PROSITE" id="PS51419">
    <property type="entry name" value="RAB"/>
    <property type="match status" value="1"/>
</dbReference>
<dbReference type="PRINTS" id="PR00449">
    <property type="entry name" value="RASTRNSFRMNG"/>
</dbReference>
<dbReference type="InParanoid" id="A0A1X7V8B6"/>
<dbReference type="PROSITE" id="PS51420">
    <property type="entry name" value="RHO"/>
    <property type="match status" value="1"/>
</dbReference>
<dbReference type="SMART" id="SM00173">
    <property type="entry name" value="RAS"/>
    <property type="match status" value="1"/>
</dbReference>
<evidence type="ECO:0000313" key="5">
    <source>
        <dbReference type="EnsemblMetazoa" id="Aqu2.1.35752_001"/>
    </source>
</evidence>
<keyword evidence="3" id="KW-0449">Lipoprotein</keyword>
<evidence type="ECO:0000256" key="2">
    <source>
        <dbReference type="ARBA" id="ARBA00023134"/>
    </source>
</evidence>
<dbReference type="InterPro" id="IPR005225">
    <property type="entry name" value="Small_GTP-bd"/>
</dbReference>
<evidence type="ECO:0000256" key="1">
    <source>
        <dbReference type="ARBA" id="ARBA00022741"/>
    </source>
</evidence>
<dbReference type="SMART" id="SM00176">
    <property type="entry name" value="RAN"/>
    <property type="match status" value="1"/>
</dbReference>
<dbReference type="InterPro" id="IPR027417">
    <property type="entry name" value="P-loop_NTPase"/>
</dbReference>
<keyword evidence="6" id="KW-1185">Reference proteome</keyword>
<keyword evidence="1" id="KW-0547">Nucleotide-binding</keyword>
<dbReference type="STRING" id="400682.A0A1X7V8B6"/>
<gene>
    <name evidence="5" type="primary">100638637</name>
</gene>
<proteinExistence type="predicted"/>
<feature type="region of interest" description="Disordered" evidence="4">
    <location>
        <begin position="199"/>
        <end position="228"/>
    </location>
</feature>
<keyword evidence="2" id="KW-0342">GTP-binding</keyword>
<dbReference type="SMART" id="SM00174">
    <property type="entry name" value="RHO"/>
    <property type="match status" value="1"/>
</dbReference>
<accession>A0A1X7V8B6</accession>
<dbReference type="Proteomes" id="UP000007879">
    <property type="component" value="Unassembled WGS sequence"/>
</dbReference>
<dbReference type="Gene3D" id="3.40.50.300">
    <property type="entry name" value="P-loop containing nucleotide triphosphate hydrolases"/>
    <property type="match status" value="1"/>
</dbReference>
<dbReference type="PANTHER" id="PTHR47977">
    <property type="entry name" value="RAS-RELATED PROTEIN RAB"/>
    <property type="match status" value="1"/>
</dbReference>
<dbReference type="SUPFAM" id="SSF52540">
    <property type="entry name" value="P-loop containing nucleoside triphosphate hydrolases"/>
    <property type="match status" value="1"/>
</dbReference>
<dbReference type="eggNOG" id="KOG0084">
    <property type="taxonomic scope" value="Eukaryota"/>
</dbReference>
<dbReference type="NCBIfam" id="TIGR00231">
    <property type="entry name" value="small_GTP"/>
    <property type="match status" value="1"/>
</dbReference>
<dbReference type="FunFam" id="3.40.50.300:FF:001129">
    <property type="entry name" value="ras-related protein Rab-44 isoform X2"/>
    <property type="match status" value="1"/>
</dbReference>
<dbReference type="InterPro" id="IPR001806">
    <property type="entry name" value="Small_GTPase"/>
</dbReference>
<dbReference type="InterPro" id="IPR050227">
    <property type="entry name" value="Rab"/>
</dbReference>
<dbReference type="GO" id="GO:0005525">
    <property type="term" value="F:GTP binding"/>
    <property type="evidence" value="ECO:0007669"/>
    <property type="project" value="UniProtKB-KW"/>
</dbReference>
<name>A0A1X7V8B6_AMPQE</name>
<dbReference type="OMA" id="SNESKCC"/>
<dbReference type="EnsemblMetazoa" id="Aqu2.1.35752_001">
    <property type="protein sequence ID" value="Aqu2.1.35752_001"/>
    <property type="gene ID" value="Aqu2.1.35752"/>
</dbReference>
<dbReference type="CDD" id="cd00154">
    <property type="entry name" value="Rab"/>
    <property type="match status" value="1"/>
</dbReference>
<evidence type="ECO:0000313" key="6">
    <source>
        <dbReference type="Proteomes" id="UP000007879"/>
    </source>
</evidence>
<evidence type="ECO:0000256" key="3">
    <source>
        <dbReference type="ARBA" id="ARBA00023288"/>
    </source>
</evidence>
<dbReference type="KEGG" id="aqu:100638637"/>
<dbReference type="Pfam" id="PF00071">
    <property type="entry name" value="Ras"/>
    <property type="match status" value="1"/>
</dbReference>
<dbReference type="SMART" id="SM00175">
    <property type="entry name" value="RAB"/>
    <property type="match status" value="1"/>
</dbReference>
<protein>
    <submittedName>
        <fullName evidence="5">Uncharacterized protein</fullName>
    </submittedName>
</protein>
<dbReference type="EnsemblMetazoa" id="XM_011404733.2">
    <property type="protein sequence ID" value="XP_011403035.2"/>
    <property type="gene ID" value="LOC100638637"/>
</dbReference>